<evidence type="ECO:0000256" key="3">
    <source>
        <dbReference type="ARBA" id="ARBA00023163"/>
    </source>
</evidence>
<dbReference type="PROSITE" id="PS50937">
    <property type="entry name" value="HTH_MERR_2"/>
    <property type="match status" value="1"/>
</dbReference>
<dbReference type="InterPro" id="IPR047057">
    <property type="entry name" value="MerR_fam"/>
</dbReference>
<dbReference type="Pfam" id="PF00376">
    <property type="entry name" value="MerR"/>
    <property type="match status" value="1"/>
</dbReference>
<keyword evidence="4" id="KW-0175">Coiled coil</keyword>
<evidence type="ECO:0000313" key="7">
    <source>
        <dbReference type="Proteomes" id="UP001303946"/>
    </source>
</evidence>
<dbReference type="PRINTS" id="PR00040">
    <property type="entry name" value="HTHMERR"/>
</dbReference>
<dbReference type="NCBIfam" id="TIGR02047">
    <property type="entry name" value="CadR-PbrR"/>
    <property type="match status" value="1"/>
</dbReference>
<evidence type="ECO:0000259" key="5">
    <source>
        <dbReference type="PROSITE" id="PS50937"/>
    </source>
</evidence>
<dbReference type="Proteomes" id="UP001303946">
    <property type="component" value="Chromosome"/>
</dbReference>
<gene>
    <name evidence="6" type="primary">cadR</name>
    <name evidence="6" type="ORF">RXV79_12995</name>
</gene>
<feature type="domain" description="HTH merR-type" evidence="5">
    <location>
        <begin position="1"/>
        <end position="69"/>
    </location>
</feature>
<dbReference type="PANTHER" id="PTHR30204:SF92">
    <property type="entry name" value="HTH-TYPE TRANSCRIPTIONAL REGULATOR ZNTR"/>
    <property type="match status" value="1"/>
</dbReference>
<dbReference type="SUPFAM" id="SSF46955">
    <property type="entry name" value="Putative DNA-binding domain"/>
    <property type="match status" value="1"/>
</dbReference>
<dbReference type="RefSeq" id="WP_316703896.1">
    <property type="nucleotide sequence ID" value="NZ_CP136336.1"/>
</dbReference>
<dbReference type="CDD" id="cd04784">
    <property type="entry name" value="HTH_CadR-PbrR"/>
    <property type="match status" value="1"/>
</dbReference>
<protein>
    <submittedName>
        <fullName evidence="6">Cd(II)/Pb(II)-responsive transcriptional regulator</fullName>
    </submittedName>
</protein>
<accession>A0ABZ0D175</accession>
<dbReference type="Gene3D" id="1.10.1660.10">
    <property type="match status" value="1"/>
</dbReference>
<organism evidence="6 7">
    <name type="scientific">Piscinibacter gummiphilus</name>
    <dbReference type="NCBI Taxonomy" id="946333"/>
    <lineage>
        <taxon>Bacteria</taxon>
        <taxon>Pseudomonadati</taxon>
        <taxon>Pseudomonadota</taxon>
        <taxon>Betaproteobacteria</taxon>
        <taxon>Burkholderiales</taxon>
        <taxon>Sphaerotilaceae</taxon>
        <taxon>Piscinibacter</taxon>
    </lineage>
</organism>
<evidence type="ECO:0000313" key="6">
    <source>
        <dbReference type="EMBL" id="WOB10939.1"/>
    </source>
</evidence>
<dbReference type="Pfam" id="PF09278">
    <property type="entry name" value="MerR-DNA-bind"/>
    <property type="match status" value="1"/>
</dbReference>
<dbReference type="InterPro" id="IPR011791">
    <property type="entry name" value="CadR-PbrR"/>
</dbReference>
<keyword evidence="7" id="KW-1185">Reference proteome</keyword>
<keyword evidence="1" id="KW-0805">Transcription regulation</keyword>
<dbReference type="EMBL" id="CP136336">
    <property type="protein sequence ID" value="WOB10939.1"/>
    <property type="molecule type" value="Genomic_DNA"/>
</dbReference>
<evidence type="ECO:0000256" key="2">
    <source>
        <dbReference type="ARBA" id="ARBA00023125"/>
    </source>
</evidence>
<dbReference type="InterPro" id="IPR009061">
    <property type="entry name" value="DNA-bd_dom_put_sf"/>
</dbReference>
<sequence>MKIGELADATGTPVVTVRFYEQQGLLPIPARTSSNYRIYGGEHVDRLAFIRHCRTLDMTLEEIRLLLEFKDAPQADCGAVNALLDAHIDHVAERIAELKSLEKQLKALRSQCEDIQAGKDCGILSTLVVSARTPAAKRVHEHVHGAHPKTPRAAK</sequence>
<evidence type="ECO:0000256" key="1">
    <source>
        <dbReference type="ARBA" id="ARBA00023015"/>
    </source>
</evidence>
<proteinExistence type="predicted"/>
<reference evidence="6 7" key="1">
    <citation type="submission" date="2023-10" db="EMBL/GenBank/DDBJ databases">
        <title>Bacteria for the degradation of biodegradable plastic PBAT(Polybutylene adipate terephthalate).</title>
        <authorList>
            <person name="Weon H.-Y."/>
            <person name="Yeon J."/>
        </authorList>
    </citation>
    <scope>NUCLEOTIDE SEQUENCE [LARGE SCALE GENOMIC DNA]</scope>
    <source>
        <strain evidence="6 7">SBD 7-3</strain>
    </source>
</reference>
<dbReference type="InterPro" id="IPR000551">
    <property type="entry name" value="MerR-type_HTH_dom"/>
</dbReference>
<keyword evidence="3" id="KW-0804">Transcription</keyword>
<evidence type="ECO:0000256" key="4">
    <source>
        <dbReference type="SAM" id="Coils"/>
    </source>
</evidence>
<dbReference type="PANTHER" id="PTHR30204">
    <property type="entry name" value="REDOX-CYCLING DRUG-SENSING TRANSCRIPTIONAL ACTIVATOR SOXR"/>
    <property type="match status" value="1"/>
</dbReference>
<name>A0ABZ0D175_9BURK</name>
<dbReference type="SMART" id="SM00422">
    <property type="entry name" value="HTH_MERR"/>
    <property type="match status" value="1"/>
</dbReference>
<keyword evidence="2" id="KW-0238">DNA-binding</keyword>
<feature type="coiled-coil region" evidence="4">
    <location>
        <begin position="91"/>
        <end position="118"/>
    </location>
</feature>
<dbReference type="InterPro" id="IPR015358">
    <property type="entry name" value="Tscrpt_reg_MerR_DNA-bd"/>
</dbReference>